<dbReference type="RefSeq" id="WP_149617258.1">
    <property type="nucleotide sequence ID" value="NZ_CAWPFF010000079.1"/>
</dbReference>
<dbReference type="EMBL" id="VTUW01000038">
    <property type="protein sequence ID" value="KAA1182078.1"/>
    <property type="molecule type" value="Genomic_DNA"/>
</dbReference>
<protein>
    <submittedName>
        <fullName evidence="1">Uncharacterized protein</fullName>
    </submittedName>
</protein>
<organism evidence="1 2">
    <name type="scientific">Photorhabdus heterorhabditis</name>
    <dbReference type="NCBI Taxonomy" id="880156"/>
    <lineage>
        <taxon>Bacteria</taxon>
        <taxon>Pseudomonadati</taxon>
        <taxon>Pseudomonadota</taxon>
        <taxon>Gammaproteobacteria</taxon>
        <taxon>Enterobacterales</taxon>
        <taxon>Morganellaceae</taxon>
        <taxon>Photorhabdus</taxon>
    </lineage>
</organism>
<gene>
    <name evidence="1" type="ORF">F0L16_16845</name>
</gene>
<dbReference type="AlphaFoldDB" id="A0A5B0W662"/>
<sequence length="196" mass="22813">MMKISLGRNELLYFANSLPGFCDIDLSRISSVFIAQVMQLYYGRVINIFNIIDRVKSLEGIMESSCIKDEGVFLYEPLKGLMKAHFTNARFIFKNIKNQWGSDKYMGKTINKAFHNNKSEYVDDDLINYISYQLAIGAYDKKIKGKAITGEWIIFQKYQGKNYYLTLGYHSEGDKNIYKRVCVAYEQDFSFLKNEL</sequence>
<dbReference type="Proteomes" id="UP000322184">
    <property type="component" value="Unassembled WGS sequence"/>
</dbReference>
<evidence type="ECO:0000313" key="2">
    <source>
        <dbReference type="Proteomes" id="UP000322184"/>
    </source>
</evidence>
<reference evidence="1 2" key="1">
    <citation type="submission" date="2019-09" db="EMBL/GenBank/DDBJ databases">
        <title>Whole genome sequence of Photorhabdus heterorhabditis strain ETL (Enterobacteriales: Enterobacteriaceae) a bacterial symbiont of Heterorhabditis zealandica strain ETL (Rhabditida: Heterorhabditidae).</title>
        <authorList>
            <person name="Lulamba T.E."/>
            <person name="Serepa-Dlamini M.H."/>
        </authorList>
    </citation>
    <scope>NUCLEOTIDE SEQUENCE [LARGE SCALE GENOMIC DNA]</scope>
    <source>
        <strain evidence="1 2">ETL</strain>
    </source>
</reference>
<comment type="caution">
    <text evidence="1">The sequence shown here is derived from an EMBL/GenBank/DDBJ whole genome shotgun (WGS) entry which is preliminary data.</text>
</comment>
<evidence type="ECO:0000313" key="1">
    <source>
        <dbReference type="EMBL" id="KAA1182078.1"/>
    </source>
</evidence>
<accession>A0A5B0W662</accession>
<proteinExistence type="predicted"/>
<name>A0A5B0W662_9GAMM</name>